<feature type="region of interest" description="Disordered" evidence="1">
    <location>
        <begin position="322"/>
        <end position="342"/>
    </location>
</feature>
<evidence type="ECO:0000256" key="1">
    <source>
        <dbReference type="SAM" id="MobiDB-lite"/>
    </source>
</evidence>
<dbReference type="OrthoDB" id="10486735at2759"/>
<accession>A0A9W7GK03</accession>
<feature type="region of interest" description="Disordered" evidence="1">
    <location>
        <begin position="410"/>
        <end position="433"/>
    </location>
</feature>
<dbReference type="EMBL" id="BRYA01000284">
    <property type="protein sequence ID" value="GMI46146.1"/>
    <property type="molecule type" value="Genomic_DNA"/>
</dbReference>
<feature type="region of interest" description="Disordered" evidence="1">
    <location>
        <begin position="1"/>
        <end position="28"/>
    </location>
</feature>
<feature type="compositionally biased region" description="Pro residues" evidence="1">
    <location>
        <begin position="1"/>
        <end position="19"/>
    </location>
</feature>
<gene>
    <name evidence="2" type="ORF">TrCOL_g12511</name>
</gene>
<feature type="compositionally biased region" description="Pro residues" evidence="1">
    <location>
        <begin position="224"/>
        <end position="243"/>
    </location>
</feature>
<reference evidence="3" key="1">
    <citation type="journal article" date="2023" name="Commun. Biol.">
        <title>Genome analysis of Parmales, the sister group of diatoms, reveals the evolutionary specialization of diatoms from phago-mixotrophs to photoautotrophs.</title>
        <authorList>
            <person name="Ban H."/>
            <person name="Sato S."/>
            <person name="Yoshikawa S."/>
            <person name="Yamada K."/>
            <person name="Nakamura Y."/>
            <person name="Ichinomiya M."/>
            <person name="Sato N."/>
            <person name="Blanc-Mathieu R."/>
            <person name="Endo H."/>
            <person name="Kuwata A."/>
            <person name="Ogata H."/>
        </authorList>
    </citation>
    <scope>NUCLEOTIDE SEQUENCE [LARGE SCALE GENOMIC DNA]</scope>
</reference>
<proteinExistence type="predicted"/>
<feature type="region of interest" description="Disordered" evidence="1">
    <location>
        <begin position="214"/>
        <end position="260"/>
    </location>
</feature>
<comment type="caution">
    <text evidence="2">The sequence shown here is derived from an EMBL/GenBank/DDBJ whole genome shotgun (WGS) entry which is preliminary data.</text>
</comment>
<protein>
    <submittedName>
        <fullName evidence="2">Uncharacterized protein</fullName>
    </submittedName>
</protein>
<organism evidence="2 3">
    <name type="scientific">Triparma columacea</name>
    <dbReference type="NCBI Taxonomy" id="722753"/>
    <lineage>
        <taxon>Eukaryota</taxon>
        <taxon>Sar</taxon>
        <taxon>Stramenopiles</taxon>
        <taxon>Ochrophyta</taxon>
        <taxon>Bolidophyceae</taxon>
        <taxon>Parmales</taxon>
        <taxon>Triparmaceae</taxon>
        <taxon>Triparma</taxon>
    </lineage>
</organism>
<feature type="region of interest" description="Disordered" evidence="1">
    <location>
        <begin position="483"/>
        <end position="517"/>
    </location>
</feature>
<evidence type="ECO:0000313" key="3">
    <source>
        <dbReference type="Proteomes" id="UP001165065"/>
    </source>
</evidence>
<feature type="region of interest" description="Disordered" evidence="1">
    <location>
        <begin position="40"/>
        <end position="59"/>
    </location>
</feature>
<sequence>MRGSPTPPPLPTNLPPLPESPLIVSYPPNSQYPESTILVLSQDPPVSPHSTSSSSPLSTSELLKVIKSSQVDLKKSLGMIESIVDRTNQVQRMCEALKKSPTRKSDPTALNPPLSNIEVVGHTDGRSDDLIDDCIDDYSDNDDGKEVVDEINRSFIATSTAPSAGQVTVQILLSEIRNLIHEIQMNRRFHKEQVTIDTPPRNFHKTDAAVALAPPWQPRSSSPPTNPPSTPPSFPASPPPPPIIDGTVDGTVENPLETSLPNNSELKIPLSISPERPIYDPLKYLPEAADMATAEGSKLTLDDLVPHFAKKRREARLNKIKAKRGEKERPIKQPPSSPKREGMIVARTYTPVKTLSPKRSNFQERAFNSKLACIRGSESKRKKAKSPPFVYDKPSALAAHVHPTLKEIRTRYHPIPPNSPHRRKRPPPPTKHRKLYYAPYKGMAFPISYGVVGRKTLSFVKSLRNQVPNVTSRNEPAIYNEQASLRPKSFSATPPTATPKTSSFSRRPSSSSASFRPPIISSFSEEFAFDSRYRSFTPEQRRFTNSDRMKSLLRLEG</sequence>
<keyword evidence="3" id="KW-1185">Reference proteome</keyword>
<feature type="compositionally biased region" description="Low complexity" evidence="1">
    <location>
        <begin position="487"/>
        <end position="517"/>
    </location>
</feature>
<dbReference type="AlphaFoldDB" id="A0A9W7GK03"/>
<evidence type="ECO:0000313" key="2">
    <source>
        <dbReference type="EMBL" id="GMI46146.1"/>
    </source>
</evidence>
<feature type="compositionally biased region" description="Basic residues" evidence="1">
    <location>
        <begin position="420"/>
        <end position="433"/>
    </location>
</feature>
<dbReference type="Proteomes" id="UP001165065">
    <property type="component" value="Unassembled WGS sequence"/>
</dbReference>
<feature type="compositionally biased region" description="Low complexity" evidence="1">
    <location>
        <begin position="48"/>
        <end position="59"/>
    </location>
</feature>
<name>A0A9W7GK03_9STRA</name>